<dbReference type="EMBL" id="SRIO01000002">
    <property type="protein sequence ID" value="TFZ83722.1"/>
    <property type="molecule type" value="Genomic_DNA"/>
</dbReference>
<comment type="caution">
    <text evidence="3">The sequence shown here is derived from an EMBL/GenBank/DDBJ whole genome shotgun (WGS) entry which is preliminary data.</text>
</comment>
<organism evidence="3 4">
    <name type="scientific">Candidatus Macondimonas diazotrophica</name>
    <dbReference type="NCBI Taxonomy" id="2305248"/>
    <lineage>
        <taxon>Bacteria</taxon>
        <taxon>Pseudomonadati</taxon>
        <taxon>Pseudomonadota</taxon>
        <taxon>Gammaproteobacteria</taxon>
        <taxon>Chromatiales</taxon>
        <taxon>Ectothiorhodospiraceae</taxon>
        <taxon>Candidatus Macondimonas</taxon>
    </lineage>
</organism>
<dbReference type="PANTHER" id="PTHR47505:SF1">
    <property type="entry name" value="DNA UTILIZATION PROTEIN YHGH"/>
    <property type="match status" value="1"/>
</dbReference>
<dbReference type="InterPro" id="IPR000836">
    <property type="entry name" value="PRTase_dom"/>
</dbReference>
<name>A0A4Z0FCF4_9GAMM</name>
<accession>A0A4Z0FCF4</accession>
<dbReference type="InterPro" id="IPR044005">
    <property type="entry name" value="DZR_2"/>
</dbReference>
<reference evidence="3 4" key="1">
    <citation type="journal article" date="2019" name="ISME J.">
        <title>Candidatus Macondimonas diazotrophica, a novel gammaproteobacterial genus dominating crude-oil-contaminated coastal sediments.</title>
        <authorList>
            <person name="Karthikeyan S."/>
            <person name="Konstantinidis K."/>
        </authorList>
    </citation>
    <scope>NUCLEOTIDE SEQUENCE [LARGE SCALE GENOMIC DNA]</scope>
    <source>
        <strain evidence="3 4">KTK01</strain>
    </source>
</reference>
<dbReference type="AlphaFoldDB" id="A0A4Z0FCF4"/>
<evidence type="ECO:0000259" key="2">
    <source>
        <dbReference type="Pfam" id="PF18912"/>
    </source>
</evidence>
<dbReference type="CDD" id="cd06223">
    <property type="entry name" value="PRTases_typeI"/>
    <property type="match status" value="1"/>
</dbReference>
<protein>
    <submittedName>
        <fullName evidence="3">ComF family protein</fullName>
    </submittedName>
</protein>
<dbReference type="InterPro" id="IPR051910">
    <property type="entry name" value="ComF/GntX_DNA_util-trans"/>
</dbReference>
<dbReference type="PANTHER" id="PTHR47505">
    <property type="entry name" value="DNA UTILIZATION PROTEIN YHGH"/>
    <property type="match status" value="1"/>
</dbReference>
<gene>
    <name evidence="3" type="ORF">E4680_01660</name>
</gene>
<feature type="domain" description="Double zinc ribbon" evidence="2">
    <location>
        <begin position="12"/>
        <end position="66"/>
    </location>
</feature>
<dbReference type="OrthoDB" id="9793412at2"/>
<evidence type="ECO:0000313" key="3">
    <source>
        <dbReference type="EMBL" id="TFZ83722.1"/>
    </source>
</evidence>
<dbReference type="Proteomes" id="UP000297890">
    <property type="component" value="Unassembled WGS sequence"/>
</dbReference>
<dbReference type="InterPro" id="IPR029057">
    <property type="entry name" value="PRTase-like"/>
</dbReference>
<evidence type="ECO:0000313" key="4">
    <source>
        <dbReference type="Proteomes" id="UP000297890"/>
    </source>
</evidence>
<dbReference type="SUPFAM" id="SSF53271">
    <property type="entry name" value="PRTase-like"/>
    <property type="match status" value="1"/>
</dbReference>
<evidence type="ECO:0000256" key="1">
    <source>
        <dbReference type="ARBA" id="ARBA00008007"/>
    </source>
</evidence>
<dbReference type="RefSeq" id="WP_135280649.1">
    <property type="nucleotide sequence ID" value="NZ_SRIO01000002.1"/>
</dbReference>
<sequence length="243" mass="26190">MVDRGDFPGESLLLPWCCTLCGQAGLPGLDLCAACHADLPWSRSACPGCAAPLPEGAGAWRCGACLNRPPVWDGAFSALHYAPPIDRLIQELKFHGRLSRGRLLGDLLTQALTAARHTPWPETLIPVPLHRARLKERGFNQSRELALRLSHRLGITLGDSWVERIQPTQPQIGLSAAARRRNLRDAFAVRGKPPAHVAILDDVLTTGSTVAALSTALRAADVTRIEVWTVARSAPDHPAGPAK</sequence>
<comment type="similarity">
    <text evidence="1">Belongs to the ComF/GntX family.</text>
</comment>
<dbReference type="Pfam" id="PF18912">
    <property type="entry name" value="DZR_2"/>
    <property type="match status" value="1"/>
</dbReference>
<keyword evidence="4" id="KW-1185">Reference proteome</keyword>
<dbReference type="Gene3D" id="3.40.50.2020">
    <property type="match status" value="1"/>
</dbReference>
<proteinExistence type="inferred from homology"/>